<dbReference type="InterPro" id="IPR027417">
    <property type="entry name" value="P-loop_NTPase"/>
</dbReference>
<organism evidence="14 15">
    <name type="scientific">Pisum sativum</name>
    <name type="common">Garden pea</name>
    <name type="synonym">Lathyrus oleraceus</name>
    <dbReference type="NCBI Taxonomy" id="3888"/>
    <lineage>
        <taxon>Eukaryota</taxon>
        <taxon>Viridiplantae</taxon>
        <taxon>Streptophyta</taxon>
        <taxon>Embryophyta</taxon>
        <taxon>Tracheophyta</taxon>
        <taxon>Spermatophyta</taxon>
        <taxon>Magnoliopsida</taxon>
        <taxon>eudicotyledons</taxon>
        <taxon>Gunneridae</taxon>
        <taxon>Pentapetalae</taxon>
        <taxon>rosids</taxon>
        <taxon>fabids</taxon>
        <taxon>Fabales</taxon>
        <taxon>Fabaceae</taxon>
        <taxon>Papilionoideae</taxon>
        <taxon>50 kb inversion clade</taxon>
        <taxon>NPAAA clade</taxon>
        <taxon>Hologalegina</taxon>
        <taxon>IRL clade</taxon>
        <taxon>Fabeae</taxon>
        <taxon>Lathyrus</taxon>
    </lineage>
</organism>
<feature type="short sequence motif" description="Q motif" evidence="9">
    <location>
        <begin position="161"/>
        <end position="189"/>
    </location>
</feature>
<dbReference type="CDD" id="cd18787">
    <property type="entry name" value="SF2_C_DEAD"/>
    <property type="match status" value="1"/>
</dbReference>
<dbReference type="InterPro" id="IPR014001">
    <property type="entry name" value="Helicase_ATP-bd"/>
</dbReference>
<comment type="similarity">
    <text evidence="7">Belongs to the DEAD box helicase family. DDX52/ROK1 subfamily.</text>
</comment>
<keyword evidence="4 14" id="KW-0347">Helicase</keyword>
<dbReference type="InterPro" id="IPR044764">
    <property type="entry name" value="DDX52/Rok1_DEADc"/>
</dbReference>
<dbReference type="GO" id="GO:0003723">
    <property type="term" value="F:RNA binding"/>
    <property type="evidence" value="ECO:0007669"/>
    <property type="project" value="UniProtKB-KW"/>
</dbReference>
<keyword evidence="2" id="KW-0547">Nucleotide-binding</keyword>
<evidence type="ECO:0000256" key="7">
    <source>
        <dbReference type="ARBA" id="ARBA00024355"/>
    </source>
</evidence>
<accession>A0A9D4XRW3</accession>
<dbReference type="Gene3D" id="3.40.50.300">
    <property type="entry name" value="P-loop containing nucleotide triphosphate hydrolases"/>
    <property type="match status" value="2"/>
</dbReference>
<dbReference type="Proteomes" id="UP001058974">
    <property type="component" value="Chromosome 3"/>
</dbReference>
<dbReference type="SMART" id="SM00490">
    <property type="entry name" value="HELICc"/>
    <property type="match status" value="1"/>
</dbReference>
<dbReference type="GO" id="GO:0003724">
    <property type="term" value="F:RNA helicase activity"/>
    <property type="evidence" value="ECO:0007669"/>
    <property type="project" value="UniProtKB-EC"/>
</dbReference>
<evidence type="ECO:0000256" key="10">
    <source>
        <dbReference type="SAM" id="MobiDB-lite"/>
    </source>
</evidence>
<dbReference type="PROSITE" id="PS51195">
    <property type="entry name" value="Q_MOTIF"/>
    <property type="match status" value="1"/>
</dbReference>
<evidence type="ECO:0000256" key="1">
    <source>
        <dbReference type="ARBA" id="ARBA00012552"/>
    </source>
</evidence>
<feature type="region of interest" description="Disordered" evidence="10">
    <location>
        <begin position="537"/>
        <end position="581"/>
    </location>
</feature>
<dbReference type="AlphaFoldDB" id="A0A9D4XRW3"/>
<evidence type="ECO:0000256" key="5">
    <source>
        <dbReference type="ARBA" id="ARBA00022840"/>
    </source>
</evidence>
<dbReference type="InterPro" id="IPR014014">
    <property type="entry name" value="RNA_helicase_DEAD_Q_motif"/>
</dbReference>
<feature type="domain" description="Helicase C-terminal" evidence="12">
    <location>
        <begin position="373"/>
        <end position="534"/>
    </location>
</feature>
<proteinExistence type="inferred from homology"/>
<dbReference type="GO" id="GO:0030490">
    <property type="term" value="P:maturation of SSU-rRNA"/>
    <property type="evidence" value="ECO:0007669"/>
    <property type="project" value="InterPro"/>
</dbReference>
<feature type="domain" description="Helicase ATP-binding" evidence="11">
    <location>
        <begin position="192"/>
        <end position="362"/>
    </location>
</feature>
<reference evidence="14 15" key="1">
    <citation type="journal article" date="2022" name="Nat. Genet.">
        <title>Improved pea reference genome and pan-genome highlight genomic features and evolutionary characteristics.</title>
        <authorList>
            <person name="Yang T."/>
            <person name="Liu R."/>
            <person name="Luo Y."/>
            <person name="Hu S."/>
            <person name="Wang D."/>
            <person name="Wang C."/>
            <person name="Pandey M.K."/>
            <person name="Ge S."/>
            <person name="Xu Q."/>
            <person name="Li N."/>
            <person name="Li G."/>
            <person name="Huang Y."/>
            <person name="Saxena R.K."/>
            <person name="Ji Y."/>
            <person name="Li M."/>
            <person name="Yan X."/>
            <person name="He Y."/>
            <person name="Liu Y."/>
            <person name="Wang X."/>
            <person name="Xiang C."/>
            <person name="Varshney R.K."/>
            <person name="Ding H."/>
            <person name="Gao S."/>
            <person name="Zong X."/>
        </authorList>
    </citation>
    <scope>NUCLEOTIDE SEQUENCE [LARGE SCALE GENOMIC DNA]</scope>
    <source>
        <strain evidence="14 15">cv. Zhongwan 6</strain>
    </source>
</reference>
<sequence>KEKCSGPRRSRLTNGGNCNCNYKSDINPTITMSNDSLFAGIRFDRKKFGADIARFQKKNADTSLAKIQSVTEDEEIKETIEAVSAKKRKRKKTSSEAVDGFSVFRSSTSKSSEKVQADDDESIRLKKEKNKQLERDAIFRKSHNIHVSGYNVPSPLQSFDELKTSYKCPSYLLRNLAELGFREPTPIQQQAIPVLLQDRECFACAPTGSGKTLAFVCPMLMKLKAHSKGGVRAVIICHSRELSGQTYRECKKFAKGEKFRIKLMTKHLLEGSDFSNFPCDILISTPFRLRLATQRKKLDLSRVEYLVLDESDKLFEPGMFKQIDAIIKACTNPSIVRSLFSATLPDFIEDKARELMHDAVRVIVGRKNMASETIKQRLVFTGSEEGKLIAIRQSFAESLNPPVLVFVQSKERAKELYGELAFDNIRVDVIHSDLSQEERENAVDNFRACKTWVLIATDVVARGMDFKGINCVINYDFPDSASAYIHRIGRSGRAGRSGEAITFYTEEDIPFLKNVANLMTSSGCEVPSWLTELQKKKWRKHRPKRDSISTKPDKVAKKQVTEKAVEEAPAEKDSISTKPDL</sequence>
<comment type="catalytic activity">
    <reaction evidence="8">
        <text>ATP + H2O = ADP + phosphate + H(+)</text>
        <dbReference type="Rhea" id="RHEA:13065"/>
        <dbReference type="ChEBI" id="CHEBI:15377"/>
        <dbReference type="ChEBI" id="CHEBI:15378"/>
        <dbReference type="ChEBI" id="CHEBI:30616"/>
        <dbReference type="ChEBI" id="CHEBI:43474"/>
        <dbReference type="ChEBI" id="CHEBI:456216"/>
        <dbReference type="EC" id="3.6.4.13"/>
    </reaction>
</comment>
<dbReference type="Pfam" id="PF00270">
    <property type="entry name" value="DEAD"/>
    <property type="match status" value="1"/>
</dbReference>
<comment type="caution">
    <text evidence="14">The sequence shown here is derived from an EMBL/GenBank/DDBJ whole genome shotgun (WGS) entry which is preliminary data.</text>
</comment>
<evidence type="ECO:0000313" key="14">
    <source>
        <dbReference type="EMBL" id="KAI5425954.1"/>
    </source>
</evidence>
<keyword evidence="6" id="KW-0694">RNA-binding</keyword>
<keyword evidence="15" id="KW-1185">Reference proteome</keyword>
<dbReference type="EC" id="3.6.4.13" evidence="1"/>
<evidence type="ECO:0000256" key="3">
    <source>
        <dbReference type="ARBA" id="ARBA00022801"/>
    </source>
</evidence>
<keyword evidence="5" id="KW-0067">ATP-binding</keyword>
<feature type="non-terminal residue" evidence="14">
    <location>
        <position position="1"/>
    </location>
</feature>
<dbReference type="GO" id="GO:0005524">
    <property type="term" value="F:ATP binding"/>
    <property type="evidence" value="ECO:0007669"/>
    <property type="project" value="UniProtKB-KW"/>
</dbReference>
<evidence type="ECO:0000256" key="6">
    <source>
        <dbReference type="ARBA" id="ARBA00022884"/>
    </source>
</evidence>
<dbReference type="CDD" id="cd17957">
    <property type="entry name" value="DEADc_DDX52"/>
    <property type="match status" value="1"/>
</dbReference>
<dbReference type="GO" id="GO:0005829">
    <property type="term" value="C:cytosol"/>
    <property type="evidence" value="ECO:0007669"/>
    <property type="project" value="TreeGrafter"/>
</dbReference>
<evidence type="ECO:0000256" key="9">
    <source>
        <dbReference type="PROSITE-ProRule" id="PRU00552"/>
    </source>
</evidence>
<feature type="compositionally biased region" description="Basic and acidic residues" evidence="10">
    <location>
        <begin position="545"/>
        <end position="581"/>
    </location>
</feature>
<evidence type="ECO:0000256" key="8">
    <source>
        <dbReference type="ARBA" id="ARBA00047984"/>
    </source>
</evidence>
<evidence type="ECO:0000259" key="13">
    <source>
        <dbReference type="PROSITE" id="PS51195"/>
    </source>
</evidence>
<dbReference type="SUPFAM" id="SSF52540">
    <property type="entry name" value="P-loop containing nucleoside triphosphate hydrolases"/>
    <property type="match status" value="1"/>
</dbReference>
<evidence type="ECO:0000313" key="15">
    <source>
        <dbReference type="Proteomes" id="UP001058974"/>
    </source>
</evidence>
<evidence type="ECO:0000256" key="2">
    <source>
        <dbReference type="ARBA" id="ARBA00022741"/>
    </source>
</evidence>
<dbReference type="PANTHER" id="PTHR47959">
    <property type="entry name" value="ATP-DEPENDENT RNA HELICASE RHLE-RELATED"/>
    <property type="match status" value="1"/>
</dbReference>
<dbReference type="InterPro" id="IPR001650">
    <property type="entry name" value="Helicase_C-like"/>
</dbReference>
<keyword evidence="3" id="KW-0378">Hydrolase</keyword>
<dbReference type="Pfam" id="PF00271">
    <property type="entry name" value="Helicase_C"/>
    <property type="match status" value="1"/>
</dbReference>
<dbReference type="Gramene" id="Psat03G0168700-T1">
    <property type="protein sequence ID" value="KAI5425954.1"/>
    <property type="gene ID" value="KIW84_031687"/>
</dbReference>
<dbReference type="InterPro" id="IPR050079">
    <property type="entry name" value="DEAD_box_RNA_helicase"/>
</dbReference>
<name>A0A9D4XRW3_PEA</name>
<dbReference type="PROSITE" id="PS51194">
    <property type="entry name" value="HELICASE_CTER"/>
    <property type="match status" value="1"/>
</dbReference>
<dbReference type="GO" id="GO:0016787">
    <property type="term" value="F:hydrolase activity"/>
    <property type="evidence" value="ECO:0007669"/>
    <property type="project" value="UniProtKB-KW"/>
</dbReference>
<evidence type="ECO:0000256" key="4">
    <source>
        <dbReference type="ARBA" id="ARBA00022806"/>
    </source>
</evidence>
<evidence type="ECO:0000259" key="12">
    <source>
        <dbReference type="PROSITE" id="PS51194"/>
    </source>
</evidence>
<dbReference type="PROSITE" id="PS51192">
    <property type="entry name" value="HELICASE_ATP_BIND_1"/>
    <property type="match status" value="1"/>
</dbReference>
<feature type="domain" description="DEAD-box RNA helicase Q" evidence="13">
    <location>
        <begin position="161"/>
        <end position="189"/>
    </location>
</feature>
<evidence type="ECO:0000259" key="11">
    <source>
        <dbReference type="PROSITE" id="PS51192"/>
    </source>
</evidence>
<dbReference type="PANTHER" id="PTHR47959:SF15">
    <property type="entry name" value="RNA HELICASE"/>
    <property type="match status" value="1"/>
</dbReference>
<gene>
    <name evidence="14" type="ORF">KIW84_031687</name>
</gene>
<dbReference type="SMART" id="SM00487">
    <property type="entry name" value="DEXDc"/>
    <property type="match status" value="1"/>
</dbReference>
<dbReference type="EMBL" id="JAMSHJ010000003">
    <property type="protein sequence ID" value="KAI5425954.1"/>
    <property type="molecule type" value="Genomic_DNA"/>
</dbReference>
<protein>
    <recommendedName>
        <fullName evidence="1">RNA helicase</fullName>
        <ecNumber evidence="1">3.6.4.13</ecNumber>
    </recommendedName>
</protein>
<dbReference type="InterPro" id="IPR011545">
    <property type="entry name" value="DEAD/DEAH_box_helicase_dom"/>
</dbReference>